<evidence type="ECO:0000256" key="3">
    <source>
        <dbReference type="ARBA" id="ARBA00022618"/>
    </source>
</evidence>
<dbReference type="AlphaFoldDB" id="A0A0M4LPH9"/>
<comment type="similarity">
    <text evidence="9">Belongs to the 'phage' integrase family. XerC subfamily.</text>
</comment>
<dbReference type="InterPro" id="IPR013762">
    <property type="entry name" value="Integrase-like_cat_sf"/>
</dbReference>
<feature type="domain" description="Tyr recombinase" evidence="10">
    <location>
        <begin position="138"/>
        <end position="315"/>
    </location>
</feature>
<feature type="active site" evidence="9">
    <location>
        <position position="201"/>
    </location>
</feature>
<keyword evidence="8 9" id="KW-0131">Cell cycle</keyword>
<dbReference type="PANTHER" id="PTHR30349">
    <property type="entry name" value="PHAGE INTEGRASE-RELATED"/>
    <property type="match status" value="1"/>
</dbReference>
<evidence type="ECO:0000313" key="12">
    <source>
        <dbReference type="EMBL" id="ALE01809.1"/>
    </source>
</evidence>
<dbReference type="Pfam" id="PF02899">
    <property type="entry name" value="Phage_int_SAM_1"/>
    <property type="match status" value="1"/>
</dbReference>
<dbReference type="SUPFAM" id="SSF56349">
    <property type="entry name" value="DNA breaking-rejoining enzymes"/>
    <property type="match status" value="1"/>
</dbReference>
<dbReference type="GO" id="GO:0006313">
    <property type="term" value="P:DNA transposition"/>
    <property type="evidence" value="ECO:0007669"/>
    <property type="project" value="UniProtKB-UniRule"/>
</dbReference>
<accession>A0A0M4LPH9</accession>
<evidence type="ECO:0000256" key="5">
    <source>
        <dbReference type="ARBA" id="ARBA00022908"/>
    </source>
</evidence>
<dbReference type="InterPro" id="IPR044068">
    <property type="entry name" value="CB"/>
</dbReference>
<dbReference type="NCBIfam" id="NF040815">
    <property type="entry name" value="recomb_XerA_Arch"/>
    <property type="match status" value="1"/>
</dbReference>
<protein>
    <recommendedName>
        <fullName evidence="9">Tyrosine recombinase XerC</fullName>
    </recommendedName>
</protein>
<feature type="active site" evidence="9">
    <location>
        <position position="270"/>
    </location>
</feature>
<evidence type="ECO:0000256" key="2">
    <source>
        <dbReference type="ARBA" id="ARBA00022490"/>
    </source>
</evidence>
<evidence type="ECO:0000256" key="1">
    <source>
        <dbReference type="ARBA" id="ARBA00004496"/>
    </source>
</evidence>
<comment type="function">
    <text evidence="9">Site-specific tyrosine recombinase, which acts by catalyzing the cutting and rejoining of the recombining DNA molecules. The XerC-XerD complex is essential to convert dimers of the bacterial chromosome into monomers to permit their segregation at cell division. It also contributes to the segregational stability of plasmids.</text>
</comment>
<dbReference type="HAMAP" id="MF_01808">
    <property type="entry name" value="Recomb_XerC_XerD"/>
    <property type="match status" value="1"/>
</dbReference>
<keyword evidence="6 9" id="KW-0238">DNA-binding</keyword>
<dbReference type="PANTHER" id="PTHR30349:SF81">
    <property type="entry name" value="TYROSINE RECOMBINASE XERC"/>
    <property type="match status" value="1"/>
</dbReference>
<dbReference type="Gene3D" id="1.10.443.10">
    <property type="entry name" value="Intergrase catalytic core"/>
    <property type="match status" value="1"/>
</dbReference>
<dbReference type="InterPro" id="IPR004107">
    <property type="entry name" value="Integrase_SAM-like_N"/>
</dbReference>
<dbReference type="PROSITE" id="PS51900">
    <property type="entry name" value="CB"/>
    <property type="match status" value="1"/>
</dbReference>
<dbReference type="InterPro" id="IPR050090">
    <property type="entry name" value="Tyrosine_recombinase_XerCD"/>
</dbReference>
<feature type="active site" description="O-(3'-phospho-DNA)-tyrosine intermediate" evidence="9">
    <location>
        <position position="302"/>
    </location>
</feature>
<dbReference type="KEGG" id="tsn:W908_03990"/>
<dbReference type="OrthoDB" id="9801717at2"/>
<feature type="active site" evidence="9">
    <location>
        <position position="293"/>
    </location>
</feature>
<evidence type="ECO:0000256" key="9">
    <source>
        <dbReference type="HAMAP-Rule" id="MF_01808"/>
    </source>
</evidence>
<dbReference type="Pfam" id="PF00589">
    <property type="entry name" value="Phage_integrase"/>
    <property type="match status" value="1"/>
</dbReference>
<evidence type="ECO:0000256" key="7">
    <source>
        <dbReference type="ARBA" id="ARBA00023172"/>
    </source>
</evidence>
<evidence type="ECO:0000256" key="6">
    <source>
        <dbReference type="ARBA" id="ARBA00023125"/>
    </source>
</evidence>
<keyword evidence="5 9" id="KW-0229">DNA integration</keyword>
<dbReference type="GO" id="GO:0051301">
    <property type="term" value="P:cell division"/>
    <property type="evidence" value="ECO:0007669"/>
    <property type="project" value="UniProtKB-KW"/>
</dbReference>
<keyword evidence="4 9" id="KW-0159">Chromosome partition</keyword>
<keyword evidence="7 9" id="KW-0233">DNA recombination</keyword>
<dbReference type="GO" id="GO:0003677">
    <property type="term" value="F:DNA binding"/>
    <property type="evidence" value="ECO:0007669"/>
    <property type="project" value="UniProtKB-UniRule"/>
</dbReference>
<dbReference type="GO" id="GO:0009037">
    <property type="term" value="F:tyrosine-based site-specific recombinase activity"/>
    <property type="evidence" value="ECO:0007669"/>
    <property type="project" value="UniProtKB-UniRule"/>
</dbReference>
<evidence type="ECO:0000256" key="4">
    <source>
        <dbReference type="ARBA" id="ARBA00022829"/>
    </source>
</evidence>
<dbReference type="PROSITE" id="PS51898">
    <property type="entry name" value="TYR_RECOMBINASE"/>
    <property type="match status" value="1"/>
</dbReference>
<comment type="subcellular location">
    <subcellularLocation>
        <location evidence="1 9">Cytoplasm</location>
    </subcellularLocation>
</comment>
<organism evidence="12 13">
    <name type="scientific">Candidatus Pseudothioglobus singularis PS1</name>
    <dbReference type="NCBI Taxonomy" id="1125411"/>
    <lineage>
        <taxon>Bacteria</taxon>
        <taxon>Pseudomonadati</taxon>
        <taxon>Pseudomonadota</taxon>
        <taxon>Gammaproteobacteria</taxon>
        <taxon>Candidatus Pseudothioglobaceae</taxon>
        <taxon>Candidatus Pseudothioglobus</taxon>
    </lineage>
</organism>
<dbReference type="InterPro" id="IPR010998">
    <property type="entry name" value="Integrase_recombinase_N"/>
</dbReference>
<dbReference type="InterPro" id="IPR023009">
    <property type="entry name" value="Tyrosine_recombinase_XerC/XerD"/>
</dbReference>
<comment type="subunit">
    <text evidence="9">Forms a cyclic heterotetrameric complex composed of two molecules of XerC and two molecules of XerD.</text>
</comment>
<reference evidence="12 13" key="1">
    <citation type="journal article" date="2015" name="Genome Announc.">
        <title>Genome Sequence of 'Candidatus Thioglobus singularis' Strain PS1, a Mixotroph from the SUP05 Clade of Marine Gammaproteobacteria.</title>
        <authorList>
            <person name="Marshall K.T."/>
            <person name="Morris R.M."/>
        </authorList>
    </citation>
    <scope>NUCLEOTIDE SEQUENCE [LARGE SCALE GENOMIC DNA]</scope>
    <source>
        <strain evidence="12 13">PS1</strain>
    </source>
</reference>
<dbReference type="EMBL" id="CP006911">
    <property type="protein sequence ID" value="ALE01809.1"/>
    <property type="molecule type" value="Genomic_DNA"/>
</dbReference>
<dbReference type="PATRIC" id="fig|1125411.7.peg.780"/>
<keyword evidence="2 9" id="KW-0963">Cytoplasm</keyword>
<dbReference type="STRING" id="1125411.W908_03990"/>
<feature type="active site" evidence="9">
    <location>
        <position position="177"/>
    </location>
</feature>
<dbReference type="GO" id="GO:0005737">
    <property type="term" value="C:cytoplasm"/>
    <property type="evidence" value="ECO:0007669"/>
    <property type="project" value="UniProtKB-SubCell"/>
</dbReference>
<feature type="domain" description="Core-binding (CB)" evidence="11">
    <location>
        <begin position="31"/>
        <end position="117"/>
    </location>
</feature>
<name>A0A0M4LPH9_9GAMM</name>
<dbReference type="CDD" id="cd00798">
    <property type="entry name" value="INT_XerDC_C"/>
    <property type="match status" value="1"/>
</dbReference>
<evidence type="ECO:0000259" key="10">
    <source>
        <dbReference type="PROSITE" id="PS51898"/>
    </source>
</evidence>
<feature type="active site" evidence="9">
    <location>
        <position position="267"/>
    </location>
</feature>
<proteinExistence type="inferred from homology"/>
<evidence type="ECO:0000256" key="8">
    <source>
        <dbReference type="ARBA" id="ARBA00023306"/>
    </source>
</evidence>
<sequence length="323" mass="37290">MFVFDSFKIPYRFNLKYKDMVSHEKNKSDQEILIDQIEAFAEYLEVEKNYALNTISSYKRDLLKFRSFLNGRSISEWSEIDSDVLNIFVMELRHGNASGKSLKRYLSSIRVFFNYLIANNILQKNPAQSIQTPRLERSLPKTINFDDLTNMMTLNTSSYKELRSVLMIELLYSCGLRVSELVGINLTDFDLNEGFVKVMGKGAKARFSPVGETTIGVLNRYLEKRPSCNSDALFLNQKNIRISSRTVQNVVKKRALEVGVSINVHPHMLRHAAATHFLQSSHDLRSVQEFLGHKSIKSTQVYTHLDFLELSKVYDEFHPRAKK</sequence>
<dbReference type="GO" id="GO:0007059">
    <property type="term" value="P:chromosome segregation"/>
    <property type="evidence" value="ECO:0007669"/>
    <property type="project" value="UniProtKB-UniRule"/>
</dbReference>
<gene>
    <name evidence="9" type="primary">xerC</name>
    <name evidence="12" type="ORF">W908_03990</name>
</gene>
<evidence type="ECO:0000313" key="13">
    <source>
        <dbReference type="Proteomes" id="UP000068905"/>
    </source>
</evidence>
<keyword evidence="13" id="KW-1185">Reference proteome</keyword>
<keyword evidence="3 9" id="KW-0132">Cell division</keyword>
<dbReference type="InterPro" id="IPR002104">
    <property type="entry name" value="Integrase_catalytic"/>
</dbReference>
<evidence type="ECO:0000259" key="11">
    <source>
        <dbReference type="PROSITE" id="PS51900"/>
    </source>
</evidence>
<dbReference type="Gene3D" id="1.10.150.130">
    <property type="match status" value="1"/>
</dbReference>
<dbReference type="Proteomes" id="UP000068905">
    <property type="component" value="Chromosome"/>
</dbReference>
<dbReference type="InterPro" id="IPR011010">
    <property type="entry name" value="DNA_brk_join_enz"/>
</dbReference>